<dbReference type="GO" id="GO:0003677">
    <property type="term" value="F:DNA binding"/>
    <property type="evidence" value="ECO:0007669"/>
    <property type="project" value="UniProtKB-KW"/>
</dbReference>
<keyword evidence="5" id="KW-1185">Reference proteome</keyword>
<dbReference type="InterPro" id="IPR001387">
    <property type="entry name" value="Cro/C1-type_HTH"/>
</dbReference>
<evidence type="ECO:0000259" key="3">
    <source>
        <dbReference type="PROSITE" id="PS50943"/>
    </source>
</evidence>
<dbReference type="Proteomes" id="UP000295710">
    <property type="component" value="Unassembled WGS sequence"/>
</dbReference>
<dbReference type="SMART" id="SM00530">
    <property type="entry name" value="HTH_XRE"/>
    <property type="match status" value="1"/>
</dbReference>
<evidence type="ECO:0000256" key="1">
    <source>
        <dbReference type="ARBA" id="ARBA00023125"/>
    </source>
</evidence>
<comment type="caution">
    <text evidence="4">The sequence shown here is derived from an EMBL/GenBank/DDBJ whole genome shotgun (WGS) entry which is preliminary data.</text>
</comment>
<keyword evidence="1" id="KW-0238">DNA-binding</keyword>
<dbReference type="Gene3D" id="1.10.260.40">
    <property type="entry name" value="lambda repressor-like DNA-binding domains"/>
    <property type="match status" value="1"/>
</dbReference>
<accession>A0A4R4FD50</accession>
<reference evidence="4 5" key="1">
    <citation type="journal article" date="2016" name="Nat. Microbiol.">
        <title>The Mouse Intestinal Bacterial Collection (miBC) provides host-specific insight into cultured diversity and functional potential of the gut microbiota.</title>
        <authorList>
            <person name="Lagkouvardos I."/>
            <person name="Pukall R."/>
            <person name="Abt B."/>
            <person name="Foesel B.U."/>
            <person name="Meier-Kolthoff J.P."/>
            <person name="Kumar N."/>
            <person name="Bresciani A."/>
            <person name="Martinez I."/>
            <person name="Just S."/>
            <person name="Ziegler C."/>
            <person name="Brugiroux S."/>
            <person name="Garzetti D."/>
            <person name="Wenning M."/>
            <person name="Bui T.P."/>
            <person name="Wang J."/>
            <person name="Hugenholtz F."/>
            <person name="Plugge C.M."/>
            <person name="Peterson D.A."/>
            <person name="Hornef M.W."/>
            <person name="Baines J.F."/>
            <person name="Smidt H."/>
            <person name="Walter J."/>
            <person name="Kristiansen K."/>
            <person name="Nielsen H.B."/>
            <person name="Haller D."/>
            <person name="Overmann J."/>
            <person name="Stecher B."/>
            <person name="Clavel T."/>
        </authorList>
    </citation>
    <scope>NUCLEOTIDE SEQUENCE [LARGE SCALE GENOMIC DNA]</scope>
    <source>
        <strain evidence="4 5">DSM 28560</strain>
    </source>
</reference>
<evidence type="ECO:0000313" key="4">
    <source>
        <dbReference type="EMBL" id="TDA21425.1"/>
    </source>
</evidence>
<evidence type="ECO:0000313" key="5">
    <source>
        <dbReference type="Proteomes" id="UP000295710"/>
    </source>
</evidence>
<dbReference type="AlphaFoldDB" id="A0A4R4FD50"/>
<dbReference type="CDD" id="cd00093">
    <property type="entry name" value="HTH_XRE"/>
    <property type="match status" value="1"/>
</dbReference>
<name>A0A4R4FD50_9FIRM</name>
<feature type="transmembrane region" description="Helical" evidence="2">
    <location>
        <begin position="200"/>
        <end position="219"/>
    </location>
</feature>
<dbReference type="SUPFAM" id="SSF47413">
    <property type="entry name" value="lambda repressor-like DNA-binding domains"/>
    <property type="match status" value="1"/>
</dbReference>
<feature type="transmembrane region" description="Helical" evidence="2">
    <location>
        <begin position="268"/>
        <end position="288"/>
    </location>
</feature>
<evidence type="ECO:0000256" key="2">
    <source>
        <dbReference type="SAM" id="Phobius"/>
    </source>
</evidence>
<feature type="transmembrane region" description="Helical" evidence="2">
    <location>
        <begin position="87"/>
        <end position="111"/>
    </location>
</feature>
<feature type="transmembrane region" description="Helical" evidence="2">
    <location>
        <begin position="117"/>
        <end position="135"/>
    </location>
</feature>
<dbReference type="InterPro" id="IPR010982">
    <property type="entry name" value="Lambda_DNA-bd_dom_sf"/>
</dbReference>
<organism evidence="4 5">
    <name type="scientific">Extibacter muris</name>
    <dbReference type="NCBI Taxonomy" id="1796622"/>
    <lineage>
        <taxon>Bacteria</taxon>
        <taxon>Bacillati</taxon>
        <taxon>Bacillota</taxon>
        <taxon>Clostridia</taxon>
        <taxon>Lachnospirales</taxon>
        <taxon>Lachnospiraceae</taxon>
        <taxon>Extibacter</taxon>
    </lineage>
</organism>
<sequence length="292" mass="32668">MGFAENLQFMRQKKGYTQEQIAEQLQVSRQSVSKWESGGSFPEMDKLIQLSGLFQCSMDVLVQEDARASYVEEHEEYDKHMDEYSRAVTSGVGLLLFGTAVYELLSGVYVAEKLCDMLFMFFVVAAVLIFVVQGMKHSEFTRKYPVVGNIYTDKETDAFQKRYITMCAAGIGLFFCGFIFELAMDGVALQSRFNEEAVHGVFMLIVTAAASLLVYAGMQKKKYSVNDYNDENMPGKDKRLIGRICGTIMMAAAIVFLLGGFLANAWNVSWVAFPVGGILCGIVSTLMVRERK</sequence>
<dbReference type="PANTHER" id="PTHR46558:SF13">
    <property type="entry name" value="HTH-TYPE TRANSCRIPTIONAL REGULATOR IMMR"/>
    <property type="match status" value="1"/>
</dbReference>
<dbReference type="PROSITE" id="PS50943">
    <property type="entry name" value="HTH_CROC1"/>
    <property type="match status" value="1"/>
</dbReference>
<feature type="transmembrane region" description="Helical" evidence="2">
    <location>
        <begin position="163"/>
        <end position="180"/>
    </location>
</feature>
<protein>
    <submittedName>
        <fullName evidence="4">XRE family transcriptional regulator</fullName>
    </submittedName>
</protein>
<keyword evidence="2" id="KW-1133">Transmembrane helix</keyword>
<dbReference type="Pfam" id="PF01381">
    <property type="entry name" value="HTH_3"/>
    <property type="match status" value="1"/>
</dbReference>
<proteinExistence type="predicted"/>
<dbReference type="EMBL" id="SMMX01000009">
    <property type="protein sequence ID" value="TDA21425.1"/>
    <property type="molecule type" value="Genomic_DNA"/>
</dbReference>
<dbReference type="RefSeq" id="WP_132278344.1">
    <property type="nucleotide sequence ID" value="NZ_JAOBST010000031.1"/>
</dbReference>
<feature type="domain" description="HTH cro/C1-type" evidence="3">
    <location>
        <begin position="7"/>
        <end position="61"/>
    </location>
</feature>
<keyword evidence="2" id="KW-0812">Transmembrane</keyword>
<feature type="transmembrane region" description="Helical" evidence="2">
    <location>
        <begin position="240"/>
        <end position="262"/>
    </location>
</feature>
<gene>
    <name evidence="4" type="ORF">E1963_12225</name>
</gene>
<dbReference type="PANTHER" id="PTHR46558">
    <property type="entry name" value="TRACRIPTIONAL REGULATORY PROTEIN-RELATED-RELATED"/>
    <property type="match status" value="1"/>
</dbReference>
<keyword evidence="2" id="KW-0472">Membrane</keyword>